<evidence type="ECO:0000256" key="1">
    <source>
        <dbReference type="SAM" id="Phobius"/>
    </source>
</evidence>
<keyword evidence="1" id="KW-0472">Membrane</keyword>
<dbReference type="EMBL" id="KF901123">
    <property type="protein sequence ID" value="AIF18885.1"/>
    <property type="molecule type" value="Genomic_DNA"/>
</dbReference>
<dbReference type="Pfam" id="PF07790">
    <property type="entry name" value="Pilin_N"/>
    <property type="match status" value="1"/>
</dbReference>
<evidence type="ECO:0000313" key="3">
    <source>
        <dbReference type="EMBL" id="AIF18885.1"/>
    </source>
</evidence>
<sequence>MMKNEKNEQAVSPVIATILMVAITVVLAGVLYVWANSLASEGTDTSASTLNTYTADDADDAASAASEGPDTLIRMQMTGKDDLAWSFVKVTLSVGDNVYTCSVTSGDDCTISQQAGSNDNAWEPGEYVFLSEGTAEICSAQGCNVGISVTNGGHTVAGDSSQMVN</sequence>
<protein>
    <recommendedName>
        <fullName evidence="2">Archaeal Type IV pilin N-terminal domain-containing protein</fullName>
    </recommendedName>
</protein>
<dbReference type="NCBIfam" id="TIGR02537">
    <property type="entry name" value="arch_flag_Nterm"/>
    <property type="match status" value="1"/>
</dbReference>
<dbReference type="AlphaFoldDB" id="A0A075HTT6"/>
<feature type="transmembrane region" description="Helical" evidence="1">
    <location>
        <begin position="12"/>
        <end position="35"/>
    </location>
</feature>
<accession>A0A075HTT6</accession>
<feature type="domain" description="Archaeal Type IV pilin N-terminal" evidence="2">
    <location>
        <begin position="9"/>
        <end position="90"/>
    </location>
</feature>
<keyword evidence="1" id="KW-1133">Transmembrane helix</keyword>
<proteinExistence type="predicted"/>
<dbReference type="InterPro" id="IPR013373">
    <property type="entry name" value="Flagellin/pilin_N_arc"/>
</dbReference>
<organism evidence="3">
    <name type="scientific">uncultured marine group II/III euryarchaeote KM3_84_G11</name>
    <dbReference type="NCBI Taxonomy" id="1456524"/>
    <lineage>
        <taxon>Archaea</taxon>
        <taxon>Methanobacteriati</taxon>
        <taxon>Methanobacteriota</taxon>
        <taxon>environmental samples</taxon>
    </lineage>
</organism>
<evidence type="ECO:0000259" key="2">
    <source>
        <dbReference type="Pfam" id="PF07790"/>
    </source>
</evidence>
<keyword evidence="1" id="KW-0812">Transmembrane</keyword>
<reference evidence="3" key="1">
    <citation type="journal article" date="2014" name="Genome Biol. Evol.">
        <title>Pangenome evidence for extensive interdomain horizontal transfer affecting lineage core and shell genes in uncultured planktonic thaumarchaeota and euryarchaeota.</title>
        <authorList>
            <person name="Deschamps P."/>
            <person name="Zivanovic Y."/>
            <person name="Moreira D."/>
            <person name="Rodriguez-Valera F."/>
            <person name="Lopez-Garcia P."/>
        </authorList>
    </citation>
    <scope>NUCLEOTIDE SEQUENCE</scope>
</reference>
<name>A0A075HTT6_9EURY</name>
<dbReference type="InterPro" id="IPR012859">
    <property type="entry name" value="Pilin_N_archaeal"/>
</dbReference>